<dbReference type="Pfam" id="PF24883">
    <property type="entry name" value="NPHP3_N"/>
    <property type="match status" value="1"/>
</dbReference>
<evidence type="ECO:0000313" key="3">
    <source>
        <dbReference type="EMBL" id="KIK60845.1"/>
    </source>
</evidence>
<dbReference type="HOGENOM" id="CLU_129974_2_1_1"/>
<evidence type="ECO:0000256" key="1">
    <source>
        <dbReference type="ARBA" id="ARBA00022737"/>
    </source>
</evidence>
<feature type="domain" description="Nephrocystin 3-like N-terminal" evidence="2">
    <location>
        <begin position="30"/>
        <end position="64"/>
    </location>
</feature>
<organism evidence="3 4">
    <name type="scientific">Collybiopsis luxurians FD-317 M1</name>
    <dbReference type="NCBI Taxonomy" id="944289"/>
    <lineage>
        <taxon>Eukaryota</taxon>
        <taxon>Fungi</taxon>
        <taxon>Dikarya</taxon>
        <taxon>Basidiomycota</taxon>
        <taxon>Agaricomycotina</taxon>
        <taxon>Agaricomycetes</taxon>
        <taxon>Agaricomycetidae</taxon>
        <taxon>Agaricales</taxon>
        <taxon>Marasmiineae</taxon>
        <taxon>Omphalotaceae</taxon>
        <taxon>Collybiopsis</taxon>
        <taxon>Collybiopsis luxurians</taxon>
    </lineage>
</organism>
<name>A0A0D0BAU5_9AGAR</name>
<dbReference type="Proteomes" id="UP000053593">
    <property type="component" value="Unassembled WGS sequence"/>
</dbReference>
<gene>
    <name evidence="3" type="ORF">GYMLUDRAFT_43448</name>
</gene>
<evidence type="ECO:0000313" key="4">
    <source>
        <dbReference type="Proteomes" id="UP000053593"/>
    </source>
</evidence>
<keyword evidence="1" id="KW-0677">Repeat</keyword>
<dbReference type="AlphaFoldDB" id="A0A0D0BAU5"/>
<sequence length="65" mass="7225">MGEVEAIRKWFNAPDPSTNFNSALDKRASGTGTWILEHPTYLEWKAHGGRLWIQGKVGSGKTVLL</sequence>
<dbReference type="PANTHER" id="PTHR10039">
    <property type="entry name" value="AMELOGENIN"/>
    <property type="match status" value="1"/>
</dbReference>
<proteinExistence type="predicted"/>
<dbReference type="InterPro" id="IPR056884">
    <property type="entry name" value="NPHP3-like_N"/>
</dbReference>
<protein>
    <recommendedName>
        <fullName evidence="2">Nephrocystin 3-like N-terminal domain-containing protein</fullName>
    </recommendedName>
</protein>
<reference evidence="3 4" key="1">
    <citation type="submission" date="2014-04" db="EMBL/GenBank/DDBJ databases">
        <title>Evolutionary Origins and Diversification of the Mycorrhizal Mutualists.</title>
        <authorList>
            <consortium name="DOE Joint Genome Institute"/>
            <consortium name="Mycorrhizal Genomics Consortium"/>
            <person name="Kohler A."/>
            <person name="Kuo A."/>
            <person name="Nagy L.G."/>
            <person name="Floudas D."/>
            <person name="Copeland A."/>
            <person name="Barry K.W."/>
            <person name="Cichocki N."/>
            <person name="Veneault-Fourrey C."/>
            <person name="LaButti K."/>
            <person name="Lindquist E.A."/>
            <person name="Lipzen A."/>
            <person name="Lundell T."/>
            <person name="Morin E."/>
            <person name="Murat C."/>
            <person name="Riley R."/>
            <person name="Ohm R."/>
            <person name="Sun H."/>
            <person name="Tunlid A."/>
            <person name="Henrissat B."/>
            <person name="Grigoriev I.V."/>
            <person name="Hibbett D.S."/>
            <person name="Martin F."/>
        </authorList>
    </citation>
    <scope>NUCLEOTIDE SEQUENCE [LARGE SCALE GENOMIC DNA]</scope>
    <source>
        <strain evidence="3 4">FD-317 M1</strain>
    </source>
</reference>
<accession>A0A0D0BAU5</accession>
<evidence type="ECO:0000259" key="2">
    <source>
        <dbReference type="Pfam" id="PF24883"/>
    </source>
</evidence>
<keyword evidence="4" id="KW-1185">Reference proteome</keyword>
<dbReference type="EMBL" id="KN834773">
    <property type="protein sequence ID" value="KIK60845.1"/>
    <property type="molecule type" value="Genomic_DNA"/>
</dbReference>
<dbReference type="OrthoDB" id="448455at2759"/>